<feature type="compositionally biased region" description="Polar residues" evidence="2">
    <location>
        <begin position="156"/>
        <end position="166"/>
    </location>
</feature>
<feature type="region of interest" description="Disordered" evidence="2">
    <location>
        <begin position="1"/>
        <end position="166"/>
    </location>
</feature>
<feature type="compositionally biased region" description="Polar residues" evidence="2">
    <location>
        <begin position="102"/>
        <end position="124"/>
    </location>
</feature>
<feature type="coiled-coil region" evidence="1">
    <location>
        <begin position="206"/>
        <end position="271"/>
    </location>
</feature>
<feature type="compositionally biased region" description="Basic and acidic residues" evidence="2">
    <location>
        <begin position="80"/>
        <end position="90"/>
    </location>
</feature>
<reference evidence="3" key="1">
    <citation type="submission" date="2014-12" db="EMBL/GenBank/DDBJ databases">
        <title>Insight into the proteome of Arion vulgaris.</title>
        <authorList>
            <person name="Aradska J."/>
            <person name="Bulat T."/>
            <person name="Smidak R."/>
            <person name="Sarate P."/>
            <person name="Gangsoo J."/>
            <person name="Sialana F."/>
            <person name="Bilban M."/>
            <person name="Lubec G."/>
        </authorList>
    </citation>
    <scope>NUCLEOTIDE SEQUENCE</scope>
    <source>
        <tissue evidence="3">Skin</tissue>
    </source>
</reference>
<organism evidence="3">
    <name type="scientific">Arion vulgaris</name>
    <dbReference type="NCBI Taxonomy" id="1028688"/>
    <lineage>
        <taxon>Eukaryota</taxon>
        <taxon>Metazoa</taxon>
        <taxon>Spiralia</taxon>
        <taxon>Lophotrochozoa</taxon>
        <taxon>Mollusca</taxon>
        <taxon>Gastropoda</taxon>
        <taxon>Heterobranchia</taxon>
        <taxon>Euthyneura</taxon>
        <taxon>Panpulmonata</taxon>
        <taxon>Eupulmonata</taxon>
        <taxon>Stylommatophora</taxon>
        <taxon>Helicina</taxon>
        <taxon>Arionoidea</taxon>
        <taxon>Arionidae</taxon>
        <taxon>Arion</taxon>
    </lineage>
</organism>
<dbReference type="EMBL" id="HACG01024980">
    <property type="protein sequence ID" value="CEK71845.1"/>
    <property type="molecule type" value="Transcribed_RNA"/>
</dbReference>
<protein>
    <submittedName>
        <fullName evidence="3">Uncharacterized protein</fullName>
    </submittedName>
</protein>
<feature type="non-terminal residue" evidence="3">
    <location>
        <position position="1"/>
    </location>
</feature>
<feature type="compositionally biased region" description="Basic and acidic residues" evidence="2">
    <location>
        <begin position="36"/>
        <end position="46"/>
    </location>
</feature>
<feature type="compositionally biased region" description="Pro residues" evidence="2">
    <location>
        <begin position="135"/>
        <end position="144"/>
    </location>
</feature>
<feature type="compositionally biased region" description="Basic and acidic residues" evidence="2">
    <location>
        <begin position="54"/>
        <end position="71"/>
    </location>
</feature>
<evidence type="ECO:0000256" key="1">
    <source>
        <dbReference type="SAM" id="Coils"/>
    </source>
</evidence>
<accession>A0A0B6ZVP4</accession>
<gene>
    <name evidence="3" type="primary">ORF80047</name>
</gene>
<evidence type="ECO:0000256" key="2">
    <source>
        <dbReference type="SAM" id="MobiDB-lite"/>
    </source>
</evidence>
<name>A0A0B6ZVP4_9EUPU</name>
<keyword evidence="1" id="KW-0175">Coiled coil</keyword>
<evidence type="ECO:0000313" key="3">
    <source>
        <dbReference type="EMBL" id="CEK71845.1"/>
    </source>
</evidence>
<proteinExistence type="predicted"/>
<sequence>GPKKRPPSSVIVLNEGEKDDTLEEIKSNHVSAPDKQQTRLPERPDKPLPSLPSKDNRHERDKDDTPEEIKSNHVPTTEKQPTRLPDRPDKPLPSLPSKDNKLQSQLSTHTENLTHMSQSTSAVISQKDKESHSSVPPPRPPEPVKAPSSSASSVPTNRLSSATTTASLPINRLSSAASLPANRLSSAATTASVAADRLPYSTAASNLSANKLLEQLKIELQELKSNSVSKTVFNELRVQHEKLKIEFNTLKKNHSMKIRDLTNEVDEEKKLRLITQVEIERLKKLLSESHI</sequence>
<feature type="compositionally biased region" description="Low complexity" evidence="2">
    <location>
        <begin position="145"/>
        <end position="155"/>
    </location>
</feature>
<dbReference type="AlphaFoldDB" id="A0A0B6ZVP4"/>